<dbReference type="GO" id="GO:0016168">
    <property type="term" value="F:chlorophyll binding"/>
    <property type="evidence" value="ECO:0007669"/>
    <property type="project" value="UniProtKB-KW"/>
</dbReference>
<keyword evidence="2" id="KW-0604">Photosystem II</keyword>
<accession>A0A2G5DXZ5</accession>
<dbReference type="EMBL" id="KZ305031">
    <property type="protein sequence ID" value="PIA48117.1"/>
    <property type="molecule type" value="Genomic_DNA"/>
</dbReference>
<dbReference type="GO" id="GO:0009523">
    <property type="term" value="C:photosystem II"/>
    <property type="evidence" value="ECO:0007669"/>
    <property type="project" value="UniProtKB-KW"/>
</dbReference>
<feature type="binding site" description="axial binding residue" evidence="1">
    <location>
        <position position="59"/>
    </location>
    <ligand>
        <name>chlorophyll b</name>
        <dbReference type="ChEBI" id="CHEBI:61721"/>
        <label>1</label>
    </ligand>
    <ligandPart>
        <name>Mg</name>
        <dbReference type="ChEBI" id="CHEBI:25107"/>
    </ligandPart>
</feature>
<dbReference type="SUPFAM" id="SSF103511">
    <property type="entry name" value="Chlorophyll a-b binding protein"/>
    <property type="match status" value="1"/>
</dbReference>
<keyword evidence="2" id="KW-0934">Plastid</keyword>
<reference evidence="3 4" key="1">
    <citation type="submission" date="2017-09" db="EMBL/GenBank/DDBJ databases">
        <title>WGS assembly of Aquilegia coerulea Goldsmith.</title>
        <authorList>
            <person name="Hodges S."/>
            <person name="Kramer E."/>
            <person name="Nordborg M."/>
            <person name="Tomkins J."/>
            <person name="Borevitz J."/>
            <person name="Derieg N."/>
            <person name="Yan J."/>
            <person name="Mihaltcheva S."/>
            <person name="Hayes R.D."/>
            <person name="Rokhsar D."/>
        </authorList>
    </citation>
    <scope>NUCLEOTIDE SEQUENCE [LARGE SCALE GENOMIC DNA]</scope>
    <source>
        <strain evidence="4">cv. Goldsmith</strain>
    </source>
</reference>
<feature type="binding site" evidence="1">
    <location>
        <position position="52"/>
    </location>
    <ligand>
        <name>chlorophyll a</name>
        <dbReference type="ChEBI" id="CHEBI:58416"/>
        <label>1</label>
    </ligand>
</feature>
<evidence type="ECO:0000256" key="2">
    <source>
        <dbReference type="RuleBase" id="RU363080"/>
    </source>
</evidence>
<keyword evidence="2" id="KW-0150">Chloroplast</keyword>
<gene>
    <name evidence="3" type="ORF">AQUCO_01400597v1</name>
</gene>
<dbReference type="InParanoid" id="A0A2G5DXZ5"/>
<sequence>MLGALGCVLAELLSRNNGVKLGEGAQIFTIVTGKGPLKNLADHLADPINSNAWAFATNFVPASRQLTVMSVDFNYQFN</sequence>
<dbReference type="Proteomes" id="UP000230069">
    <property type="component" value="Unassembled WGS sequence"/>
</dbReference>
<keyword evidence="2" id="KW-0157">Chromophore</keyword>
<dbReference type="PANTHER" id="PTHR21649">
    <property type="entry name" value="CHLOROPHYLL A/B BINDING PROTEIN"/>
    <property type="match status" value="1"/>
</dbReference>
<comment type="function">
    <text evidence="2">The light-harvesting complex (LHC) functions as a light receptor, it captures and delivers excitation energy to photosystems with which it is closely associated.</text>
</comment>
<name>A0A2G5DXZ5_AQUCA</name>
<dbReference type="AlphaFoldDB" id="A0A2G5DXZ5"/>
<dbReference type="OrthoDB" id="423598at2759"/>
<keyword evidence="1 2" id="KW-0148">Chlorophyll</keyword>
<evidence type="ECO:0000313" key="3">
    <source>
        <dbReference type="EMBL" id="PIA48117.1"/>
    </source>
</evidence>
<feature type="binding site" evidence="1">
    <location>
        <position position="43"/>
    </location>
    <ligand>
        <name>chlorophyll a</name>
        <dbReference type="ChEBI" id="CHEBI:58416"/>
        <label>1</label>
    </ligand>
</feature>
<evidence type="ECO:0000256" key="1">
    <source>
        <dbReference type="PIRSR" id="PIRSR601344-1"/>
    </source>
</evidence>
<dbReference type="STRING" id="218851.A0A2G5DXZ5"/>
<keyword evidence="2" id="KW-0602">Photosynthesis</keyword>
<comment type="subcellular location">
    <subcellularLocation>
        <location evidence="2">Plastid</location>
        <location evidence="2">Chloroplast thylakoid membrane</location>
    </subcellularLocation>
</comment>
<keyword evidence="4" id="KW-1185">Reference proteome</keyword>
<organism evidence="3 4">
    <name type="scientific">Aquilegia coerulea</name>
    <name type="common">Rocky mountain columbine</name>
    <dbReference type="NCBI Taxonomy" id="218851"/>
    <lineage>
        <taxon>Eukaryota</taxon>
        <taxon>Viridiplantae</taxon>
        <taxon>Streptophyta</taxon>
        <taxon>Embryophyta</taxon>
        <taxon>Tracheophyta</taxon>
        <taxon>Spermatophyta</taxon>
        <taxon>Magnoliopsida</taxon>
        <taxon>Ranunculales</taxon>
        <taxon>Ranunculaceae</taxon>
        <taxon>Thalictroideae</taxon>
        <taxon>Aquilegia</taxon>
    </lineage>
</organism>
<proteinExistence type="inferred from homology"/>
<dbReference type="GO" id="GO:0009535">
    <property type="term" value="C:chloroplast thylakoid membrane"/>
    <property type="evidence" value="ECO:0007669"/>
    <property type="project" value="UniProtKB-SubCell"/>
</dbReference>
<dbReference type="InterPro" id="IPR001344">
    <property type="entry name" value="Chloro_AB-bd_pln"/>
</dbReference>
<protein>
    <recommendedName>
        <fullName evidence="2">Chlorophyll a-b binding protein, chloroplastic</fullName>
    </recommendedName>
</protein>
<dbReference type="GO" id="GO:0009765">
    <property type="term" value="P:photosynthesis, light harvesting"/>
    <property type="evidence" value="ECO:0007669"/>
    <property type="project" value="InterPro"/>
</dbReference>
<evidence type="ECO:0000313" key="4">
    <source>
        <dbReference type="Proteomes" id="UP000230069"/>
    </source>
</evidence>
<dbReference type="Gene3D" id="1.10.3460.10">
    <property type="entry name" value="Chlorophyll a/b binding protein domain"/>
    <property type="match status" value="1"/>
</dbReference>
<keyword evidence="2" id="KW-0603">Photosystem I</keyword>
<comment type="similarity">
    <text evidence="2">Belongs to the light-harvesting chlorophyll a/b-binding (LHC) protein family.</text>
</comment>
<dbReference type="GO" id="GO:0009522">
    <property type="term" value="C:photosystem I"/>
    <property type="evidence" value="ECO:0007669"/>
    <property type="project" value="UniProtKB-KW"/>
</dbReference>
<keyword evidence="2" id="KW-0793">Thylakoid</keyword>